<dbReference type="eggNOG" id="ENOG50341R2">
    <property type="taxonomic scope" value="Bacteria"/>
</dbReference>
<dbReference type="EMBL" id="HE663493">
    <property type="protein sequence ID" value="CCG07642.1"/>
    <property type="molecule type" value="Genomic_DNA"/>
</dbReference>
<reference evidence="1 2" key="1">
    <citation type="submission" date="2012-02" db="EMBL/GenBank/DDBJ databases">
        <title>Shotgun genome sequence of Phaeospirillum photometricum DSM 122.</title>
        <authorList>
            <person name="Duquesne K."/>
            <person name="Sturgis J."/>
        </authorList>
    </citation>
    <scope>NUCLEOTIDE SEQUENCE [LARGE SCALE GENOMIC DNA]</scope>
    <source>
        <strain evidence="2">DSM122</strain>
    </source>
</reference>
<accession>H6SRW3</accession>
<dbReference type="HOGENOM" id="CLU_1650804_0_0_5"/>
<dbReference type="RefSeq" id="WP_014414282.1">
    <property type="nucleotide sequence ID" value="NC_017059.1"/>
</dbReference>
<dbReference type="PATRIC" id="fig|1150469.3.peg.1159"/>
<evidence type="ECO:0000313" key="1">
    <source>
        <dbReference type="EMBL" id="CCG07642.1"/>
    </source>
</evidence>
<organism evidence="1 2">
    <name type="scientific">Pararhodospirillum photometricum DSM 122</name>
    <dbReference type="NCBI Taxonomy" id="1150469"/>
    <lineage>
        <taxon>Bacteria</taxon>
        <taxon>Pseudomonadati</taxon>
        <taxon>Pseudomonadota</taxon>
        <taxon>Alphaproteobacteria</taxon>
        <taxon>Rhodospirillales</taxon>
        <taxon>Rhodospirillaceae</taxon>
        <taxon>Pararhodospirillum</taxon>
    </lineage>
</organism>
<name>H6SRW3_PARPM</name>
<dbReference type="Proteomes" id="UP000033220">
    <property type="component" value="Chromosome DSM 122"/>
</dbReference>
<sequence length="160" mass="18080">MKIDKDYEAAINRLMQRAKISDHRLVMGGKHLRLVFTRDGREHRYTVPVSPSDHRAIKNMERDLRQLLGLTVVSTPPQEILPPVELVEAVRERISRTPPTHPTPKDSRALDLLDQTFTSAVTIGQRAGAQDPMAWGVERLERLRALGLAETDGSGRYRVP</sequence>
<dbReference type="KEGG" id="rpm:RSPPHO_01016"/>
<dbReference type="OrthoDB" id="7353058at2"/>
<gene>
    <name evidence="1" type="ORF">RSPPHO_01016</name>
</gene>
<dbReference type="AlphaFoldDB" id="H6SRW3"/>
<evidence type="ECO:0000313" key="2">
    <source>
        <dbReference type="Proteomes" id="UP000033220"/>
    </source>
</evidence>
<keyword evidence="2" id="KW-1185">Reference proteome</keyword>
<dbReference type="STRING" id="1150469.RSPPHO_01016"/>
<proteinExistence type="predicted"/>
<protein>
    <submittedName>
        <fullName evidence="1">Uncharacterized protein</fullName>
    </submittedName>
</protein>